<keyword evidence="9 10" id="KW-0413">Isomerase</keyword>
<dbReference type="GO" id="GO:0000706">
    <property type="term" value="P:meiotic DNA double-strand break processing"/>
    <property type="evidence" value="ECO:0007669"/>
    <property type="project" value="TreeGrafter"/>
</dbReference>
<evidence type="ECO:0000259" key="11">
    <source>
        <dbReference type="Pfam" id="PF04406"/>
    </source>
</evidence>
<reference evidence="13 14" key="1">
    <citation type="submission" date="2023-12" db="EMBL/GenBank/DDBJ databases">
        <title>A high-quality genome assembly for Dillenia turbinata (Dilleniales).</title>
        <authorList>
            <person name="Chanderbali A."/>
        </authorList>
    </citation>
    <scope>NUCLEOTIDE SEQUENCE [LARGE SCALE GENOMIC DNA]</scope>
    <source>
        <strain evidence="13">LSX21</strain>
        <tissue evidence="13">Leaf</tissue>
    </source>
</reference>
<evidence type="ECO:0000256" key="3">
    <source>
        <dbReference type="ARBA" id="ARBA00006559"/>
    </source>
</evidence>
<dbReference type="InterPro" id="IPR036078">
    <property type="entry name" value="Spo11/TopoVI_A_sf"/>
</dbReference>
<comment type="cofactor">
    <cofactor evidence="2">
        <name>Mg(2+)</name>
        <dbReference type="ChEBI" id="CHEBI:18420"/>
    </cofactor>
</comment>
<dbReference type="PROSITE" id="PS52041">
    <property type="entry name" value="TOPO_IIB"/>
    <property type="match status" value="1"/>
</dbReference>
<dbReference type="Gene3D" id="1.10.10.10">
    <property type="entry name" value="Winged helix-like DNA-binding domain superfamily/Winged helix DNA-binding domain"/>
    <property type="match status" value="1"/>
</dbReference>
<comment type="catalytic activity">
    <reaction evidence="1 10">
        <text>ATP-dependent breakage, passage and rejoining of double-stranded DNA.</text>
        <dbReference type="EC" id="5.6.2.2"/>
    </reaction>
</comment>
<keyword evidence="14" id="KW-1185">Reference proteome</keyword>
<feature type="domain" description="Spo11/DNA topoisomerase VI subunit A N-terminal" evidence="11">
    <location>
        <begin position="32"/>
        <end position="92"/>
    </location>
</feature>
<evidence type="ECO:0000256" key="7">
    <source>
        <dbReference type="ARBA" id="ARBA00023029"/>
    </source>
</evidence>
<dbReference type="SUPFAM" id="SSF56726">
    <property type="entry name" value="DNA topoisomerase IV, alpha subunit"/>
    <property type="match status" value="1"/>
</dbReference>
<organism evidence="13 14">
    <name type="scientific">Dillenia turbinata</name>
    <dbReference type="NCBI Taxonomy" id="194707"/>
    <lineage>
        <taxon>Eukaryota</taxon>
        <taxon>Viridiplantae</taxon>
        <taxon>Streptophyta</taxon>
        <taxon>Embryophyta</taxon>
        <taxon>Tracheophyta</taxon>
        <taxon>Spermatophyta</taxon>
        <taxon>Magnoliopsida</taxon>
        <taxon>eudicotyledons</taxon>
        <taxon>Gunneridae</taxon>
        <taxon>Pentapetalae</taxon>
        <taxon>Dilleniales</taxon>
        <taxon>Dilleniaceae</taxon>
        <taxon>Dillenia</taxon>
    </lineage>
</organism>
<evidence type="ECO:0000259" key="12">
    <source>
        <dbReference type="Pfam" id="PF21180"/>
    </source>
</evidence>
<comment type="similarity">
    <text evidence="3 10">Belongs to the TOP6A family.</text>
</comment>
<evidence type="ECO:0000256" key="10">
    <source>
        <dbReference type="PROSITE-ProRule" id="PRU01385"/>
    </source>
</evidence>
<dbReference type="InterPro" id="IPR002815">
    <property type="entry name" value="Spo11/TopoVI_A"/>
</dbReference>
<dbReference type="GO" id="GO:0003677">
    <property type="term" value="F:DNA binding"/>
    <property type="evidence" value="ECO:0007669"/>
    <property type="project" value="UniProtKB-UniRule"/>
</dbReference>
<evidence type="ECO:0000256" key="5">
    <source>
        <dbReference type="ARBA" id="ARBA00022723"/>
    </source>
</evidence>
<gene>
    <name evidence="13" type="ORF">RJ641_034749</name>
</gene>
<keyword evidence="6" id="KW-0460">Magnesium</keyword>
<dbReference type="EC" id="5.6.2.2" evidence="4"/>
<dbReference type="Pfam" id="PF04406">
    <property type="entry name" value="TP6A_N"/>
    <property type="match status" value="1"/>
</dbReference>
<dbReference type="Gene3D" id="3.40.1360.10">
    <property type="match status" value="1"/>
</dbReference>
<dbReference type="PANTHER" id="PTHR10848">
    <property type="entry name" value="MEIOTIC RECOMBINATION PROTEIN SPO11"/>
    <property type="match status" value="1"/>
</dbReference>
<dbReference type="GO" id="GO:0003918">
    <property type="term" value="F:DNA topoisomerase type II (double strand cut, ATP-hydrolyzing) activity"/>
    <property type="evidence" value="ECO:0007669"/>
    <property type="project" value="UniProtKB-UniRule"/>
</dbReference>
<feature type="domain" description="Topoisomerase 6 subunit A/Spo11 TOPRIM" evidence="12">
    <location>
        <begin position="194"/>
        <end position="375"/>
    </location>
</feature>
<evidence type="ECO:0000256" key="1">
    <source>
        <dbReference type="ARBA" id="ARBA00000185"/>
    </source>
</evidence>
<keyword evidence="7 10" id="KW-0799">Topoisomerase</keyword>
<evidence type="ECO:0000256" key="4">
    <source>
        <dbReference type="ARBA" id="ARBA00012895"/>
    </source>
</evidence>
<dbReference type="PANTHER" id="PTHR10848:SF3">
    <property type="entry name" value="MEIOTIC RECOMBINATION PROTEIN SPO11-1"/>
    <property type="match status" value="1"/>
</dbReference>
<dbReference type="Proteomes" id="UP001370490">
    <property type="component" value="Unassembled WGS sequence"/>
</dbReference>
<protein>
    <recommendedName>
        <fullName evidence="4">DNA topoisomerase (ATP-hydrolyzing)</fullName>
        <ecNumber evidence="4">5.6.2.2</ecNumber>
    </recommendedName>
</protein>
<evidence type="ECO:0000256" key="6">
    <source>
        <dbReference type="ARBA" id="ARBA00022842"/>
    </source>
</evidence>
<dbReference type="GO" id="GO:0042138">
    <property type="term" value="P:meiotic DNA double-strand break formation"/>
    <property type="evidence" value="ECO:0007669"/>
    <property type="project" value="TreeGrafter"/>
</dbReference>
<name>A0AAN8VMS2_9MAGN</name>
<accession>A0AAN8VMS2</accession>
<dbReference type="GO" id="GO:0007131">
    <property type="term" value="P:reciprocal meiotic recombination"/>
    <property type="evidence" value="ECO:0007669"/>
    <property type="project" value="TreeGrafter"/>
</dbReference>
<feature type="active site" description="O-(5'-phospho-DNA)-tyrosine intermediate" evidence="10">
    <location>
        <position position="60"/>
    </location>
</feature>
<evidence type="ECO:0000313" key="13">
    <source>
        <dbReference type="EMBL" id="KAK6934594.1"/>
    </source>
</evidence>
<keyword evidence="8 10" id="KW-0238">DNA-binding</keyword>
<keyword evidence="5" id="KW-0479">Metal-binding</keyword>
<dbReference type="EMBL" id="JBAMMX010000008">
    <property type="protein sequence ID" value="KAK6934594.1"/>
    <property type="molecule type" value="Genomic_DNA"/>
</dbReference>
<dbReference type="GO" id="GO:0005524">
    <property type="term" value="F:ATP binding"/>
    <property type="evidence" value="ECO:0007669"/>
    <property type="project" value="InterPro"/>
</dbReference>
<evidence type="ECO:0000256" key="9">
    <source>
        <dbReference type="ARBA" id="ARBA00023235"/>
    </source>
</evidence>
<proteinExistence type="inferred from homology"/>
<dbReference type="Pfam" id="PF21180">
    <property type="entry name" value="TOP6A-Spo11_Toprim"/>
    <property type="match status" value="1"/>
</dbReference>
<evidence type="ECO:0000256" key="8">
    <source>
        <dbReference type="ARBA" id="ARBA00023125"/>
    </source>
</evidence>
<dbReference type="GO" id="GO:0046872">
    <property type="term" value="F:metal ion binding"/>
    <property type="evidence" value="ECO:0007669"/>
    <property type="project" value="UniProtKB-KW"/>
</dbReference>
<dbReference type="GO" id="GO:0000228">
    <property type="term" value="C:nuclear chromosome"/>
    <property type="evidence" value="ECO:0007669"/>
    <property type="project" value="TreeGrafter"/>
</dbReference>
<comment type="caution">
    <text evidence="13">The sequence shown here is derived from an EMBL/GenBank/DDBJ whole genome shotgun (WGS) entry which is preliminary data.</text>
</comment>
<dbReference type="InterPro" id="IPR013049">
    <property type="entry name" value="Spo11/TopoVI_A_N"/>
</dbReference>
<dbReference type="CDD" id="cd00223">
    <property type="entry name" value="TOPRIM_TopoIIB_SPO"/>
    <property type="match status" value="1"/>
</dbReference>
<sequence>MGGLVCKCSHCNLDVPKGKELLTLEKETQAYRLNVLLRVLLIVQQLLEENRHGSKRDIYYMHPSLFSEQSLVDRAINDICIILQCSRHNINVVSVGNGLVMGWLRYSEDERIFDCMKAPNSVYPVPVHVEDIKGIQMTKEQFTYTFLQKICLEHLGKALFSFSTKLWNWMKKYLLGCLVPKRKAAFNIVSVAQYILVVEKESVFQRLADDQFCNANRCIVVTGKGYPDIPTRRQEFLFLQLLIKELSLPIYCLVDCDPYGFDILTTYRFGSMQMAFDVKHLCVPEMRWLGAFSSDSEKFNLPQQCLLPLTAEGMERLADKRRTESMLWRCYLQREAPHWRFELELMLQRGVKFEIEALSVHSISFLSEEYIPSKIKGVNPRLILPNLRLLDLEGWVRVCKPALQYKSTGYPLDS</sequence>
<dbReference type="InterPro" id="IPR034136">
    <property type="entry name" value="TOPRIM_Topo6A/Spo11"/>
</dbReference>
<evidence type="ECO:0000313" key="14">
    <source>
        <dbReference type="Proteomes" id="UP001370490"/>
    </source>
</evidence>
<dbReference type="InterPro" id="IPR036388">
    <property type="entry name" value="WH-like_DNA-bd_sf"/>
</dbReference>
<dbReference type="PRINTS" id="PR01550">
    <property type="entry name" value="TOP6AFAMILY"/>
</dbReference>
<dbReference type="AlphaFoldDB" id="A0AAN8VMS2"/>
<evidence type="ECO:0000256" key="2">
    <source>
        <dbReference type="ARBA" id="ARBA00001946"/>
    </source>
</evidence>